<evidence type="ECO:0000313" key="3">
    <source>
        <dbReference type="Proteomes" id="UP000297258"/>
    </source>
</evidence>
<organism evidence="2 3">
    <name type="scientific">Massilia horti</name>
    <dbReference type="NCBI Taxonomy" id="2562153"/>
    <lineage>
        <taxon>Bacteria</taxon>
        <taxon>Pseudomonadati</taxon>
        <taxon>Pseudomonadota</taxon>
        <taxon>Betaproteobacteria</taxon>
        <taxon>Burkholderiales</taxon>
        <taxon>Oxalobacteraceae</taxon>
        <taxon>Telluria group</taxon>
        <taxon>Massilia</taxon>
    </lineage>
</organism>
<dbReference type="AlphaFoldDB" id="A0A4Y9SZ59"/>
<sequence>MDVDFPFHFDRRGRTAGTDNGDHIRDMIEQFLFTSAGERVNRPDFGSGLLARVFEPNSPELAGALQFAIQAGLQRWLGDLVEVRQLDVRANDGTLGVDVAYALRSSGELVRASFTREVGNGQ</sequence>
<gene>
    <name evidence="2" type="ORF">E4O92_12395</name>
</gene>
<comment type="caution">
    <text evidence="2">The sequence shown here is derived from an EMBL/GenBank/DDBJ whole genome shotgun (WGS) entry which is preliminary data.</text>
</comment>
<dbReference type="Pfam" id="PF04965">
    <property type="entry name" value="GPW_gp25"/>
    <property type="match status" value="1"/>
</dbReference>
<reference evidence="2 3" key="1">
    <citation type="submission" date="2019-03" db="EMBL/GenBank/DDBJ databases">
        <title>Draft genome of Massilia hortus sp. nov., a novel bacterial species of the Oxalobacteraceae family.</title>
        <authorList>
            <person name="Peta V."/>
            <person name="Raths R."/>
            <person name="Bucking H."/>
        </authorList>
    </citation>
    <scope>NUCLEOTIDE SEQUENCE [LARGE SCALE GENOMIC DNA]</scope>
    <source>
        <strain evidence="2 3">ONC3</strain>
    </source>
</reference>
<protein>
    <recommendedName>
        <fullName evidence="1">IraD/Gp25-like domain-containing protein</fullName>
    </recommendedName>
</protein>
<evidence type="ECO:0000259" key="1">
    <source>
        <dbReference type="Pfam" id="PF04965"/>
    </source>
</evidence>
<evidence type="ECO:0000313" key="2">
    <source>
        <dbReference type="EMBL" id="TFW31745.1"/>
    </source>
</evidence>
<feature type="domain" description="IraD/Gp25-like" evidence="1">
    <location>
        <begin position="22"/>
        <end position="106"/>
    </location>
</feature>
<dbReference type="InterPro" id="IPR007048">
    <property type="entry name" value="IraD/Gp25-like"/>
</dbReference>
<name>A0A4Y9SZ59_9BURK</name>
<dbReference type="EMBL" id="SPUM01000081">
    <property type="protein sequence ID" value="TFW31745.1"/>
    <property type="molecule type" value="Genomic_DNA"/>
</dbReference>
<dbReference type="SUPFAM" id="SSF160719">
    <property type="entry name" value="gpW/gp25-like"/>
    <property type="match status" value="1"/>
</dbReference>
<dbReference type="Proteomes" id="UP000297258">
    <property type="component" value="Unassembled WGS sequence"/>
</dbReference>
<keyword evidence="3" id="KW-1185">Reference proteome</keyword>
<dbReference type="OrthoDB" id="9802846at2"/>
<accession>A0A4Y9SZ59</accession>
<dbReference type="RefSeq" id="WP_135190085.1">
    <property type="nucleotide sequence ID" value="NZ_SPUM01000081.1"/>
</dbReference>
<dbReference type="Gene3D" id="3.10.450.40">
    <property type="match status" value="1"/>
</dbReference>
<proteinExistence type="predicted"/>